<name>A0A103XN74_CYNCS</name>
<accession>A0A103XN74</accession>
<dbReference type="EMBL" id="LEKV01004619">
    <property type="protein sequence ID" value="KVH93703.1"/>
    <property type="molecule type" value="Genomic_DNA"/>
</dbReference>
<feature type="region of interest" description="Disordered" evidence="1">
    <location>
        <begin position="1"/>
        <end position="45"/>
    </location>
</feature>
<dbReference type="AlphaFoldDB" id="A0A103XN74"/>
<evidence type="ECO:0000313" key="3">
    <source>
        <dbReference type="Proteomes" id="UP000243975"/>
    </source>
</evidence>
<organism evidence="2 3">
    <name type="scientific">Cynara cardunculus var. scolymus</name>
    <name type="common">Globe artichoke</name>
    <name type="synonym">Cynara scolymus</name>
    <dbReference type="NCBI Taxonomy" id="59895"/>
    <lineage>
        <taxon>Eukaryota</taxon>
        <taxon>Viridiplantae</taxon>
        <taxon>Streptophyta</taxon>
        <taxon>Embryophyta</taxon>
        <taxon>Tracheophyta</taxon>
        <taxon>Spermatophyta</taxon>
        <taxon>Magnoliopsida</taxon>
        <taxon>eudicotyledons</taxon>
        <taxon>Gunneridae</taxon>
        <taxon>Pentapetalae</taxon>
        <taxon>asterids</taxon>
        <taxon>campanulids</taxon>
        <taxon>Asterales</taxon>
        <taxon>Asteraceae</taxon>
        <taxon>Carduoideae</taxon>
        <taxon>Cardueae</taxon>
        <taxon>Carduinae</taxon>
        <taxon>Cynara</taxon>
    </lineage>
</organism>
<keyword evidence="3" id="KW-1185">Reference proteome</keyword>
<dbReference type="Gramene" id="KVH93703">
    <property type="protein sequence ID" value="KVH93703"/>
    <property type="gene ID" value="Ccrd_004245"/>
</dbReference>
<comment type="caution">
    <text evidence="2">The sequence shown here is derived from an EMBL/GenBank/DDBJ whole genome shotgun (WGS) entry which is preliminary data.</text>
</comment>
<protein>
    <submittedName>
        <fullName evidence="2">Uncharacterized protein</fullName>
    </submittedName>
</protein>
<evidence type="ECO:0000313" key="2">
    <source>
        <dbReference type="EMBL" id="KVH93703.1"/>
    </source>
</evidence>
<proteinExistence type="predicted"/>
<reference evidence="2 3" key="1">
    <citation type="journal article" date="2016" name="Sci. Rep.">
        <title>The genome sequence of the outbreeding globe artichoke constructed de novo incorporating a phase-aware low-pass sequencing strategy of F1 progeny.</title>
        <authorList>
            <person name="Scaglione D."/>
            <person name="Reyes-Chin-Wo S."/>
            <person name="Acquadro A."/>
            <person name="Froenicke L."/>
            <person name="Portis E."/>
            <person name="Beitel C."/>
            <person name="Tirone M."/>
            <person name="Mauro R."/>
            <person name="Lo Monaco A."/>
            <person name="Mauromicale G."/>
            <person name="Faccioli P."/>
            <person name="Cattivelli L."/>
            <person name="Rieseberg L."/>
            <person name="Michelmore R."/>
            <person name="Lanteri S."/>
        </authorList>
    </citation>
    <scope>NUCLEOTIDE SEQUENCE [LARGE SCALE GENOMIC DNA]</scope>
    <source>
        <strain evidence="2">2C</strain>
    </source>
</reference>
<evidence type="ECO:0000256" key="1">
    <source>
        <dbReference type="SAM" id="MobiDB-lite"/>
    </source>
</evidence>
<dbReference type="Proteomes" id="UP000243975">
    <property type="component" value="Unassembled WGS sequence"/>
</dbReference>
<feature type="compositionally biased region" description="Low complexity" evidence="1">
    <location>
        <begin position="9"/>
        <end position="26"/>
    </location>
</feature>
<sequence>MGASSSKEGSNSDSANDNNKGSSSNDNGDKRGGISGQIKAPNGGRSYISRAVFEGNPRGYVIGLRDASKGK</sequence>
<gene>
    <name evidence="2" type="ORF">Ccrd_004245</name>
</gene>